<feature type="transmembrane region" description="Helical" evidence="1">
    <location>
        <begin position="7"/>
        <end position="24"/>
    </location>
</feature>
<comment type="caution">
    <text evidence="3">The sequence shown here is derived from an EMBL/GenBank/DDBJ whole genome shotgun (WGS) entry which is preliminary data.</text>
</comment>
<feature type="transmembrane region" description="Helical" evidence="1">
    <location>
        <begin position="36"/>
        <end position="58"/>
    </location>
</feature>
<dbReference type="AlphaFoldDB" id="A0A366E745"/>
<feature type="transmembrane region" description="Helical" evidence="1">
    <location>
        <begin position="99"/>
        <end position="119"/>
    </location>
</feature>
<evidence type="ECO:0000313" key="4">
    <source>
        <dbReference type="Proteomes" id="UP000252254"/>
    </source>
</evidence>
<sequence>MKRSKPILVFFIQIFCIIVLAYILNKNALLLMNINIFFYVSSIYLLLWLLFFTIKGGFFDGIVYSFRKVGMSIFSKKAAVEWEDKPSPSEQVHMRLVSFFRFQALGLIIILIALLIIYYQ</sequence>
<reference evidence="3 4" key="1">
    <citation type="submission" date="2018-06" db="EMBL/GenBank/DDBJ databases">
        <title>Genomic Encyclopedia of Type Strains, Phase IV (KMG-IV): sequencing the most valuable type-strain genomes for metagenomic binning, comparative biology and taxonomic classification.</title>
        <authorList>
            <person name="Goeker M."/>
        </authorList>
    </citation>
    <scope>NUCLEOTIDE SEQUENCE [LARGE SCALE GENOMIC DNA]</scope>
    <source>
        <strain evidence="3 4">DSM 15140</strain>
    </source>
</reference>
<keyword evidence="4" id="KW-1185">Reference proteome</keyword>
<dbReference type="Proteomes" id="UP000252254">
    <property type="component" value="Unassembled WGS sequence"/>
</dbReference>
<dbReference type="OrthoDB" id="2989943at2"/>
<protein>
    <submittedName>
        <fullName evidence="3">Uncharacterized protein DUF3899</fullName>
    </submittedName>
</protein>
<dbReference type="InterPro" id="IPR025007">
    <property type="entry name" value="DUF3899"/>
</dbReference>
<dbReference type="RefSeq" id="WP_113868588.1">
    <property type="nucleotide sequence ID" value="NZ_BAABQN010000005.1"/>
</dbReference>
<name>A0A366E745_9BACI</name>
<evidence type="ECO:0000259" key="2">
    <source>
        <dbReference type="Pfam" id="PF13038"/>
    </source>
</evidence>
<dbReference type="STRING" id="200904.GCA_900168775_01251"/>
<keyword evidence="1" id="KW-0472">Membrane</keyword>
<proteinExistence type="predicted"/>
<keyword evidence="1" id="KW-1133">Transmembrane helix</keyword>
<gene>
    <name evidence="3" type="ORF">DES48_10546</name>
</gene>
<organism evidence="3 4">
    <name type="scientific">Paraliobacillus ryukyuensis</name>
    <dbReference type="NCBI Taxonomy" id="200904"/>
    <lineage>
        <taxon>Bacteria</taxon>
        <taxon>Bacillati</taxon>
        <taxon>Bacillota</taxon>
        <taxon>Bacilli</taxon>
        <taxon>Bacillales</taxon>
        <taxon>Bacillaceae</taxon>
        <taxon>Paraliobacillus</taxon>
    </lineage>
</organism>
<evidence type="ECO:0000256" key="1">
    <source>
        <dbReference type="SAM" id="Phobius"/>
    </source>
</evidence>
<dbReference type="Pfam" id="PF13038">
    <property type="entry name" value="DUF3899"/>
    <property type="match status" value="1"/>
</dbReference>
<feature type="domain" description="DUF3899" evidence="2">
    <location>
        <begin position="34"/>
        <end position="115"/>
    </location>
</feature>
<accession>A0A366E745</accession>
<keyword evidence="1" id="KW-0812">Transmembrane</keyword>
<dbReference type="EMBL" id="QNRI01000005">
    <property type="protein sequence ID" value="RBO98196.1"/>
    <property type="molecule type" value="Genomic_DNA"/>
</dbReference>
<evidence type="ECO:0000313" key="3">
    <source>
        <dbReference type="EMBL" id="RBO98196.1"/>
    </source>
</evidence>